<evidence type="ECO:0000313" key="2">
    <source>
        <dbReference type="Proteomes" id="UP000031327"/>
    </source>
</evidence>
<name>A0A0C1QJE3_9GAMM</name>
<sequence length="105" mass="11710">MNYLEAVACFAEFGTHRDEAISIMLSGEQRVGIYSLSPMTFKLVLQRVIDDEIGISDLELWASVLLQREEYLVGELEGSLYALSDPDVMGGLDKVKLTRLLALLD</sequence>
<dbReference type="EMBL" id="JWIC01000010">
    <property type="protein sequence ID" value="KID55207.1"/>
    <property type="molecule type" value="Genomic_DNA"/>
</dbReference>
<comment type="caution">
    <text evidence="1">The sequence shown here is derived from an EMBL/GenBank/DDBJ whole genome shotgun (WGS) entry which is preliminary data.</text>
</comment>
<gene>
    <name evidence="1" type="ORF">JF50_25805</name>
</gene>
<dbReference type="RefSeq" id="WP_039612236.1">
    <property type="nucleotide sequence ID" value="NZ_JWIC01000010.1"/>
</dbReference>
<evidence type="ECO:0000313" key="1">
    <source>
        <dbReference type="EMBL" id="KID55207.1"/>
    </source>
</evidence>
<dbReference type="OrthoDB" id="7595800at2"/>
<dbReference type="AlphaFoldDB" id="A0A0C1QJE3"/>
<organism evidence="1 2">
    <name type="scientific">Pseudoalteromonas luteoviolacea</name>
    <dbReference type="NCBI Taxonomy" id="43657"/>
    <lineage>
        <taxon>Bacteria</taxon>
        <taxon>Pseudomonadati</taxon>
        <taxon>Pseudomonadota</taxon>
        <taxon>Gammaproteobacteria</taxon>
        <taxon>Alteromonadales</taxon>
        <taxon>Pseudoalteromonadaceae</taxon>
        <taxon>Pseudoalteromonas</taxon>
    </lineage>
</organism>
<proteinExistence type="predicted"/>
<protein>
    <submittedName>
        <fullName evidence="1">Uncharacterized protein</fullName>
    </submittedName>
</protein>
<dbReference type="Proteomes" id="UP000031327">
    <property type="component" value="Unassembled WGS sequence"/>
</dbReference>
<reference evidence="1 2" key="1">
    <citation type="submission" date="2014-12" db="EMBL/GenBank/DDBJ databases">
        <title>Draft Genome Sequence of Pseudoalteromonas luteoviolacea HI1.</title>
        <authorList>
            <person name="Asahina A.Y."/>
            <person name="Hadfield M.G."/>
        </authorList>
    </citation>
    <scope>NUCLEOTIDE SEQUENCE [LARGE SCALE GENOMIC DNA]</scope>
    <source>
        <strain evidence="1 2">HI1</strain>
    </source>
</reference>
<accession>A0A0C1QJE3</accession>